<protein>
    <submittedName>
        <fullName evidence="1">Uncharacterized protein</fullName>
    </submittedName>
</protein>
<evidence type="ECO:0000313" key="1">
    <source>
        <dbReference type="EMBL" id="SMP32016.1"/>
    </source>
</evidence>
<keyword evidence="2" id="KW-1185">Reference proteome</keyword>
<organism evidence="1 2">
    <name type="scientific">Laceyella tengchongensis</name>
    <dbReference type="NCBI Taxonomy" id="574699"/>
    <lineage>
        <taxon>Bacteria</taxon>
        <taxon>Bacillati</taxon>
        <taxon>Bacillota</taxon>
        <taxon>Bacilli</taxon>
        <taxon>Bacillales</taxon>
        <taxon>Thermoactinomycetaceae</taxon>
        <taxon>Laceyella</taxon>
    </lineage>
</organism>
<sequence length="218" mass="25620">MLIDKMNLSIRLIQDVVEVKKNERKIKDQKQFSSIVKKEIPNKIATLQSIYLLKKKEGFPSFNISVSSVLHKVEQLLEVMEKQPAKEKIERIIRELQEIEDEGKKQWGNYVRKQNEGILNVLLLLQKVAPDDESLSHLIVYFQRSTKIWPLTSTKLEQYENKLKQGKQKLSEWKTNETIHTFLEKVSNNEATLDDLNDEVLNWLRAYQISSNLMIKIK</sequence>
<accession>A0AA46AGW7</accession>
<dbReference type="EMBL" id="FXTU01000008">
    <property type="protein sequence ID" value="SMP32016.1"/>
    <property type="molecule type" value="Genomic_DNA"/>
</dbReference>
<reference evidence="1" key="1">
    <citation type="submission" date="2017-05" db="EMBL/GenBank/DDBJ databases">
        <authorList>
            <person name="Varghese N."/>
            <person name="Submissions S."/>
        </authorList>
    </citation>
    <scope>NUCLEOTIDE SEQUENCE</scope>
    <source>
        <strain evidence="1">DSM 45262</strain>
    </source>
</reference>
<proteinExistence type="predicted"/>
<evidence type="ECO:0000313" key="2">
    <source>
        <dbReference type="Proteomes" id="UP001157946"/>
    </source>
</evidence>
<dbReference type="AlphaFoldDB" id="A0AA46AGW7"/>
<comment type="caution">
    <text evidence="1">The sequence shown here is derived from an EMBL/GenBank/DDBJ whole genome shotgun (WGS) entry which is preliminary data.</text>
</comment>
<gene>
    <name evidence="1" type="ORF">SAMN06265361_10880</name>
</gene>
<dbReference type="RefSeq" id="WP_284724578.1">
    <property type="nucleotide sequence ID" value="NZ_FXTU01000008.1"/>
</dbReference>
<dbReference type="Proteomes" id="UP001157946">
    <property type="component" value="Unassembled WGS sequence"/>
</dbReference>
<name>A0AA46AGW7_9BACL</name>